<proteinExistence type="predicted"/>
<feature type="compositionally biased region" description="Basic and acidic residues" evidence="1">
    <location>
        <begin position="126"/>
        <end position="135"/>
    </location>
</feature>
<name>A0AAN9YRF3_9PEZI</name>
<reference evidence="3 4" key="1">
    <citation type="submission" date="2024-02" db="EMBL/GenBank/DDBJ databases">
        <title>De novo assembly and annotation of 12 fungi associated with fruit tree decline syndrome in Ontario, Canada.</title>
        <authorList>
            <person name="Sulman M."/>
            <person name="Ellouze W."/>
            <person name="Ilyukhin E."/>
        </authorList>
    </citation>
    <scope>NUCLEOTIDE SEQUENCE [LARGE SCALE GENOMIC DNA]</scope>
    <source>
        <strain evidence="3 4">M11/M66-122</strain>
    </source>
</reference>
<feature type="region of interest" description="Disordered" evidence="1">
    <location>
        <begin position="126"/>
        <end position="164"/>
    </location>
</feature>
<evidence type="ECO:0000313" key="4">
    <source>
        <dbReference type="Proteomes" id="UP001320420"/>
    </source>
</evidence>
<feature type="region of interest" description="Disordered" evidence="1">
    <location>
        <begin position="41"/>
        <end position="69"/>
    </location>
</feature>
<evidence type="ECO:0000256" key="2">
    <source>
        <dbReference type="SAM" id="SignalP"/>
    </source>
</evidence>
<gene>
    <name evidence="3" type="ORF">SLS62_006273</name>
</gene>
<feature type="compositionally biased region" description="Pro residues" evidence="1">
    <location>
        <begin position="43"/>
        <end position="53"/>
    </location>
</feature>
<evidence type="ECO:0000313" key="3">
    <source>
        <dbReference type="EMBL" id="KAK7751787.1"/>
    </source>
</evidence>
<protein>
    <submittedName>
        <fullName evidence="3">Uncharacterized protein</fullName>
    </submittedName>
</protein>
<sequence length="221" mass="25479">MLINMHIKYPFSSTRFSDTLSLSLLFLFCFSSLFISTARAQAEPPPRPLPPGHPPDHTGSYFQPKPEPPIYHPVEHPAPLFLPELLDITAPLVRTLAHYDRFVAHYAGMTRIERVAGVDRLIRHLPEKKHEDPPPPRHVATLGQPRPEDYNGTDPDLRPGPLVPDRTVTDQITARGAKREIPYINYWDHPWEGHMCYTRHCKTDWDCTRQKCSTCLWFRCV</sequence>
<feature type="chain" id="PRO_5043043683" evidence="2">
    <location>
        <begin position="41"/>
        <end position="221"/>
    </location>
</feature>
<dbReference type="EMBL" id="JAKJXP020000045">
    <property type="protein sequence ID" value="KAK7751787.1"/>
    <property type="molecule type" value="Genomic_DNA"/>
</dbReference>
<feature type="signal peptide" evidence="2">
    <location>
        <begin position="1"/>
        <end position="40"/>
    </location>
</feature>
<accession>A0AAN9YRF3</accession>
<evidence type="ECO:0000256" key="1">
    <source>
        <dbReference type="SAM" id="MobiDB-lite"/>
    </source>
</evidence>
<comment type="caution">
    <text evidence="3">The sequence shown here is derived from an EMBL/GenBank/DDBJ whole genome shotgun (WGS) entry which is preliminary data.</text>
</comment>
<keyword evidence="2" id="KW-0732">Signal</keyword>
<dbReference type="Proteomes" id="UP001320420">
    <property type="component" value="Unassembled WGS sequence"/>
</dbReference>
<keyword evidence="4" id="KW-1185">Reference proteome</keyword>
<dbReference type="AlphaFoldDB" id="A0AAN9YRF3"/>
<organism evidence="3 4">
    <name type="scientific">Diatrype stigma</name>
    <dbReference type="NCBI Taxonomy" id="117547"/>
    <lineage>
        <taxon>Eukaryota</taxon>
        <taxon>Fungi</taxon>
        <taxon>Dikarya</taxon>
        <taxon>Ascomycota</taxon>
        <taxon>Pezizomycotina</taxon>
        <taxon>Sordariomycetes</taxon>
        <taxon>Xylariomycetidae</taxon>
        <taxon>Xylariales</taxon>
        <taxon>Diatrypaceae</taxon>
        <taxon>Diatrype</taxon>
    </lineage>
</organism>